<evidence type="ECO:0000313" key="2">
    <source>
        <dbReference type="Proteomes" id="UP000027442"/>
    </source>
</evidence>
<keyword evidence="2" id="KW-1185">Reference proteome</keyword>
<sequence length="51" mass="5821">MVFSVKGIGLREFAIRDVRFVNYRVALVGETAIRFLPNLAQESIVSYPEFT</sequence>
<dbReference type="PATRIC" id="fig|1122985.7.peg.2745"/>
<reference evidence="1 2" key="1">
    <citation type="submission" date="2013-08" db="EMBL/GenBank/DDBJ databases">
        <authorList>
            <person name="Weinstock G."/>
            <person name="Sodergren E."/>
            <person name="Wylie T."/>
            <person name="Fulton L."/>
            <person name="Fulton R."/>
            <person name="Fronick C."/>
            <person name="O'Laughlin M."/>
            <person name="Godfrey J."/>
            <person name="Miner T."/>
            <person name="Herter B."/>
            <person name="Appelbaum E."/>
            <person name="Cordes M."/>
            <person name="Lek S."/>
            <person name="Wollam A."/>
            <person name="Pepin K.H."/>
            <person name="Palsikar V.B."/>
            <person name="Mitreva M."/>
            <person name="Wilson R.K."/>
        </authorList>
    </citation>
    <scope>NUCLEOTIDE SEQUENCE [LARGE SCALE GENOMIC DNA]</scope>
    <source>
        <strain evidence="1 2">ATCC 15930</strain>
    </source>
</reference>
<comment type="caution">
    <text evidence="1">The sequence shown here is derived from an EMBL/GenBank/DDBJ whole genome shotgun (WGS) entry which is preliminary data.</text>
</comment>
<dbReference type="EMBL" id="JNGW01000116">
    <property type="protein sequence ID" value="KDR51286.1"/>
    <property type="molecule type" value="Genomic_DNA"/>
</dbReference>
<dbReference type="Proteomes" id="UP000027442">
    <property type="component" value="Unassembled WGS sequence"/>
</dbReference>
<dbReference type="AlphaFoldDB" id="A0A069QN72"/>
<proteinExistence type="predicted"/>
<accession>A0A069QN72</accession>
<evidence type="ECO:0000313" key="1">
    <source>
        <dbReference type="EMBL" id="KDR51286.1"/>
    </source>
</evidence>
<gene>
    <name evidence="1" type="ORF">HMPREF1991_02650</name>
</gene>
<name>A0A069QN72_HOYLO</name>
<dbReference type="HOGENOM" id="CLU_200508_2_0_10"/>
<protein>
    <submittedName>
        <fullName evidence="1">Uncharacterized protein</fullName>
    </submittedName>
</protein>
<organism evidence="1 2">
    <name type="scientific">Hoylesella loescheii DSM 19665 = JCM 12249 = ATCC 15930</name>
    <dbReference type="NCBI Taxonomy" id="1122985"/>
    <lineage>
        <taxon>Bacteria</taxon>
        <taxon>Pseudomonadati</taxon>
        <taxon>Bacteroidota</taxon>
        <taxon>Bacteroidia</taxon>
        <taxon>Bacteroidales</taxon>
        <taxon>Prevotellaceae</taxon>
        <taxon>Hoylesella</taxon>
    </lineage>
</organism>